<dbReference type="GO" id="GO:0016020">
    <property type="term" value="C:membrane"/>
    <property type="evidence" value="ECO:0007669"/>
    <property type="project" value="InterPro"/>
</dbReference>
<dbReference type="OrthoDB" id="189655at2759"/>
<name>A0A3S5A538_9PLAT</name>
<evidence type="ECO:0000256" key="1">
    <source>
        <dbReference type="SAM" id="Phobius"/>
    </source>
</evidence>
<dbReference type="InterPro" id="IPR038050">
    <property type="entry name" value="Neuro_actylchol_rec"/>
</dbReference>
<accession>A0A3S5A538</accession>
<dbReference type="AlphaFoldDB" id="A0A3S5A538"/>
<comment type="caution">
    <text evidence="2">The sequence shown here is derived from an EMBL/GenBank/DDBJ whole genome shotgun (WGS) entry which is preliminary data.</text>
</comment>
<evidence type="ECO:0000313" key="3">
    <source>
        <dbReference type="Proteomes" id="UP000784294"/>
    </source>
</evidence>
<dbReference type="InterPro" id="IPR036719">
    <property type="entry name" value="Neuro-gated_channel_TM_sf"/>
</dbReference>
<proteinExistence type="predicted"/>
<gene>
    <name evidence="2" type="ORF">PXEA_LOCUS692</name>
</gene>
<keyword evidence="1" id="KW-0812">Transmembrane</keyword>
<reference evidence="2" key="1">
    <citation type="submission" date="2018-11" db="EMBL/GenBank/DDBJ databases">
        <authorList>
            <consortium name="Pathogen Informatics"/>
        </authorList>
    </citation>
    <scope>NUCLEOTIDE SEQUENCE</scope>
</reference>
<sequence length="172" mass="18893">MSRIEPIEIQAAYSLGPGKRRQPGLVFTSRAARRFGYFMVNTVLISCVLCLLAFTAFSVPPSQNRLQLSLLLLLTTVTFKFAASQNLPKISYLTYLAKSTISIEKVLTVGRFSTRTRAVSPALKDEPGDFYPPTNGAPDTGGIKRIGNKYDLARLSREARDSGQLKGFTANL</sequence>
<dbReference type="GO" id="GO:0006811">
    <property type="term" value="P:monoatomic ion transport"/>
    <property type="evidence" value="ECO:0007669"/>
    <property type="project" value="InterPro"/>
</dbReference>
<dbReference type="EMBL" id="CAAALY010001353">
    <property type="protein sequence ID" value="VEL07252.1"/>
    <property type="molecule type" value="Genomic_DNA"/>
</dbReference>
<protein>
    <recommendedName>
        <fullName evidence="4">Neurotransmitter-gated ion-channel transmembrane domain-containing protein</fullName>
    </recommendedName>
</protein>
<keyword evidence="3" id="KW-1185">Reference proteome</keyword>
<keyword evidence="1" id="KW-1133">Transmembrane helix</keyword>
<evidence type="ECO:0008006" key="4">
    <source>
        <dbReference type="Google" id="ProtNLM"/>
    </source>
</evidence>
<evidence type="ECO:0000313" key="2">
    <source>
        <dbReference type="EMBL" id="VEL07252.1"/>
    </source>
</evidence>
<dbReference type="Proteomes" id="UP000784294">
    <property type="component" value="Unassembled WGS sequence"/>
</dbReference>
<dbReference type="Gene3D" id="1.20.58.390">
    <property type="entry name" value="Neurotransmitter-gated ion-channel transmembrane domain"/>
    <property type="match status" value="1"/>
</dbReference>
<dbReference type="SUPFAM" id="SSF90112">
    <property type="entry name" value="Neurotransmitter-gated ion-channel transmembrane pore"/>
    <property type="match status" value="1"/>
</dbReference>
<organism evidence="2 3">
    <name type="scientific">Protopolystoma xenopodis</name>
    <dbReference type="NCBI Taxonomy" id="117903"/>
    <lineage>
        <taxon>Eukaryota</taxon>
        <taxon>Metazoa</taxon>
        <taxon>Spiralia</taxon>
        <taxon>Lophotrochozoa</taxon>
        <taxon>Platyhelminthes</taxon>
        <taxon>Monogenea</taxon>
        <taxon>Polyopisthocotylea</taxon>
        <taxon>Polystomatidea</taxon>
        <taxon>Polystomatidae</taxon>
        <taxon>Protopolystoma</taxon>
    </lineage>
</organism>
<keyword evidence="1" id="KW-0472">Membrane</keyword>
<feature type="transmembrane region" description="Helical" evidence="1">
    <location>
        <begin position="35"/>
        <end position="59"/>
    </location>
</feature>